<dbReference type="Gene3D" id="3.90.25.10">
    <property type="entry name" value="UDP-galactose 4-epimerase, domain 1"/>
    <property type="match status" value="1"/>
</dbReference>
<reference evidence="5 6" key="1">
    <citation type="submission" date="2019-04" db="EMBL/GenBank/DDBJ databases">
        <title>Friends and foes A comparative genomics studyof 23 Aspergillus species from section Flavi.</title>
        <authorList>
            <consortium name="DOE Joint Genome Institute"/>
            <person name="Kjaerbolling I."/>
            <person name="Vesth T."/>
            <person name="Frisvad J.C."/>
            <person name="Nybo J.L."/>
            <person name="Theobald S."/>
            <person name="Kildgaard S."/>
            <person name="Isbrandt T."/>
            <person name="Kuo A."/>
            <person name="Sato A."/>
            <person name="Lyhne E.K."/>
            <person name="Kogle M.E."/>
            <person name="Wiebenga A."/>
            <person name="Kun R.S."/>
            <person name="Lubbers R.J."/>
            <person name="Makela M.R."/>
            <person name="Barry K."/>
            <person name="Chovatia M."/>
            <person name="Clum A."/>
            <person name="Daum C."/>
            <person name="Haridas S."/>
            <person name="He G."/>
            <person name="LaButti K."/>
            <person name="Lipzen A."/>
            <person name="Mondo S."/>
            <person name="Riley R."/>
            <person name="Salamov A."/>
            <person name="Simmons B.A."/>
            <person name="Magnuson J.K."/>
            <person name="Henrissat B."/>
            <person name="Mortensen U.H."/>
            <person name="Larsen T.O."/>
            <person name="Devries R.P."/>
            <person name="Grigoriev I.V."/>
            <person name="Machida M."/>
            <person name="Baker S.E."/>
            <person name="Andersen M.R."/>
        </authorList>
    </citation>
    <scope>NUCLEOTIDE SEQUENCE [LARGE SCALE GENOMIC DNA]</scope>
    <source>
        <strain evidence="5 6">IBT 29228</strain>
    </source>
</reference>
<keyword evidence="2" id="KW-0521">NADP</keyword>
<dbReference type="Gene3D" id="3.40.50.720">
    <property type="entry name" value="NAD(P)-binding Rossmann-like Domain"/>
    <property type="match status" value="1"/>
</dbReference>
<dbReference type="InterPro" id="IPR036291">
    <property type="entry name" value="NAD(P)-bd_dom_sf"/>
</dbReference>
<keyword evidence="6" id="KW-1185">Reference proteome</keyword>
<name>A0A5N7ARC2_9EURO</name>
<protein>
    <submittedName>
        <fullName evidence="5">NAD(P)-binding protein</fullName>
    </submittedName>
</protein>
<evidence type="ECO:0000256" key="2">
    <source>
        <dbReference type="ARBA" id="ARBA00022857"/>
    </source>
</evidence>
<dbReference type="InterPro" id="IPR008030">
    <property type="entry name" value="NmrA-like"/>
</dbReference>
<evidence type="ECO:0000313" key="5">
    <source>
        <dbReference type="EMBL" id="KAE8372283.1"/>
    </source>
</evidence>
<proteinExistence type="inferred from homology"/>
<evidence type="ECO:0000259" key="4">
    <source>
        <dbReference type="Pfam" id="PF05368"/>
    </source>
</evidence>
<dbReference type="GO" id="GO:0016491">
    <property type="term" value="F:oxidoreductase activity"/>
    <property type="evidence" value="ECO:0007669"/>
    <property type="project" value="UniProtKB-KW"/>
</dbReference>
<keyword evidence="3" id="KW-0560">Oxidoreductase</keyword>
<dbReference type="PANTHER" id="PTHR47706:SF4">
    <property type="entry name" value="NMRA-LIKE DOMAIN-CONTAINING PROTEIN"/>
    <property type="match status" value="1"/>
</dbReference>
<dbReference type="InterPro" id="IPR051609">
    <property type="entry name" value="NmrA/Isoflavone_reductase-like"/>
</dbReference>
<gene>
    <name evidence="5" type="ORF">BDV26DRAFT_297997</name>
</gene>
<dbReference type="EMBL" id="ML736366">
    <property type="protein sequence ID" value="KAE8372283.1"/>
    <property type="molecule type" value="Genomic_DNA"/>
</dbReference>
<dbReference type="PANTHER" id="PTHR47706">
    <property type="entry name" value="NMRA-LIKE FAMILY PROTEIN"/>
    <property type="match status" value="1"/>
</dbReference>
<feature type="domain" description="NmrA-like" evidence="4">
    <location>
        <begin position="3"/>
        <end position="279"/>
    </location>
</feature>
<sequence length="312" mass="34443">MAVIAVAGGTGKLGRAIVEALKSTTSHNIKILARKPNDELSSEIGIPVIPADYSNVESLRNLLDDHQIDTVISTVTLSDDDTSQSQLNLIDAAGQSSTTKRFIPSEFGIPYTEEHAALFPVVKGKLAALQRLQSSGLEYTLVTNGFFMDYYGLPKVKSYLQPFVFAVDMANNMAAIPGLGNTPVVFTHTFDVAKFVAALTNLTDWPKRSTIIGDKKTWNEVVCIAEVAKGIKFNVTHDSLEKLSSFQVTELPSHLSMYPFLPKETLQYILAIFGRWTANGDFNLDESDILNKRFPEIKARTIREVMEPGWRA</sequence>
<evidence type="ECO:0000313" key="6">
    <source>
        <dbReference type="Proteomes" id="UP000326198"/>
    </source>
</evidence>
<dbReference type="AlphaFoldDB" id="A0A5N7ARC2"/>
<accession>A0A5N7ARC2</accession>
<evidence type="ECO:0000256" key="1">
    <source>
        <dbReference type="ARBA" id="ARBA00005725"/>
    </source>
</evidence>
<dbReference type="Pfam" id="PF05368">
    <property type="entry name" value="NmrA"/>
    <property type="match status" value="1"/>
</dbReference>
<evidence type="ECO:0000256" key="3">
    <source>
        <dbReference type="ARBA" id="ARBA00023002"/>
    </source>
</evidence>
<dbReference type="SUPFAM" id="SSF51735">
    <property type="entry name" value="NAD(P)-binding Rossmann-fold domains"/>
    <property type="match status" value="1"/>
</dbReference>
<dbReference type="Proteomes" id="UP000326198">
    <property type="component" value="Unassembled WGS sequence"/>
</dbReference>
<organism evidence="5 6">
    <name type="scientific">Aspergillus bertholletiae</name>
    <dbReference type="NCBI Taxonomy" id="1226010"/>
    <lineage>
        <taxon>Eukaryota</taxon>
        <taxon>Fungi</taxon>
        <taxon>Dikarya</taxon>
        <taxon>Ascomycota</taxon>
        <taxon>Pezizomycotina</taxon>
        <taxon>Eurotiomycetes</taxon>
        <taxon>Eurotiomycetidae</taxon>
        <taxon>Eurotiales</taxon>
        <taxon>Aspergillaceae</taxon>
        <taxon>Aspergillus</taxon>
        <taxon>Aspergillus subgen. Circumdati</taxon>
    </lineage>
</organism>
<comment type="similarity">
    <text evidence="1">Belongs to the NmrA-type oxidoreductase family. Isoflavone reductase subfamily.</text>
</comment>
<dbReference type="OrthoDB" id="10000533at2759"/>